<dbReference type="InterPro" id="IPR031000">
    <property type="entry name" value="D_pro_red_PrdD"/>
</dbReference>
<proteinExistence type="predicted"/>
<evidence type="ECO:0000313" key="2">
    <source>
        <dbReference type="EMBL" id="GAA0864516.1"/>
    </source>
</evidence>
<evidence type="ECO:0000256" key="1">
    <source>
        <dbReference type="ARBA" id="ARBA00023002"/>
    </source>
</evidence>
<name>A0ABN1M5C8_9FIRM</name>
<keyword evidence="3" id="KW-1185">Reference proteome</keyword>
<sequence length="255" mass="28895">MIYVEEKILRRLVIKPFHINNVEFNDKISIKKGTLSINNNYIKEILKQEELITNIKVDIIKPGDYDRKINTIMDIIPISTKVLGRLGEGITHTLTGVYVMLTGVDEDGRQMHEFGSSEGILSQQMIFGRAGTPSVNDYIIHFDVTVKGGLPYERKLPLAAFRACDKFIQTIREDLKQQDGRDATQVREYFDRIRPNAKKVVIVKQIAGQGAMYDNQLFSQEPSGFESGTSIIDIKNVPMIISPNEYRDGALRAMT</sequence>
<gene>
    <name evidence="2" type="primary">prdD</name>
    <name evidence="2" type="ORF">GCM10008917_18300</name>
</gene>
<comment type="caution">
    <text evidence="2">The sequence shown here is derived from an EMBL/GenBank/DDBJ whole genome shotgun (WGS) entry which is preliminary data.</text>
</comment>
<organism evidence="2 3">
    <name type="scientific">Paraclostridium tenue</name>
    <dbReference type="NCBI Taxonomy" id="1737"/>
    <lineage>
        <taxon>Bacteria</taxon>
        <taxon>Bacillati</taxon>
        <taxon>Bacillota</taxon>
        <taxon>Clostridia</taxon>
        <taxon>Peptostreptococcales</taxon>
        <taxon>Peptostreptococcaceae</taxon>
        <taxon>Paraclostridium</taxon>
    </lineage>
</organism>
<dbReference type="InterPro" id="IPR015417">
    <property type="entry name" value="Gly_reductase_pB_sua/b"/>
</dbReference>
<evidence type="ECO:0000313" key="3">
    <source>
        <dbReference type="Proteomes" id="UP001400965"/>
    </source>
</evidence>
<dbReference type="Proteomes" id="UP001400965">
    <property type="component" value="Unassembled WGS sequence"/>
</dbReference>
<accession>A0ABN1M5C8</accession>
<reference evidence="2 3" key="1">
    <citation type="journal article" date="2019" name="Int. J. Syst. Evol. Microbiol.">
        <title>The Global Catalogue of Microorganisms (GCM) 10K type strain sequencing project: providing services to taxonomists for standard genome sequencing and annotation.</title>
        <authorList>
            <consortium name="The Broad Institute Genomics Platform"/>
            <consortium name="The Broad Institute Genome Sequencing Center for Infectious Disease"/>
            <person name="Wu L."/>
            <person name="Ma J."/>
        </authorList>
    </citation>
    <scope>NUCLEOTIDE SEQUENCE [LARGE SCALE GENOMIC DNA]</scope>
    <source>
        <strain evidence="2 3">JCM 6486</strain>
    </source>
</reference>
<dbReference type="NCBIfam" id="TIGR04482">
    <property type="entry name" value="D_pro_red_PrdD"/>
    <property type="match status" value="1"/>
</dbReference>
<protein>
    <submittedName>
        <fullName evidence="2">Proline reductase cluster protein PrdD</fullName>
    </submittedName>
</protein>
<keyword evidence="1" id="KW-0560">Oxidoreductase</keyword>
<dbReference type="EMBL" id="BAAACP010000010">
    <property type="protein sequence ID" value="GAA0864516.1"/>
    <property type="molecule type" value="Genomic_DNA"/>
</dbReference>
<dbReference type="Pfam" id="PF09338">
    <property type="entry name" value="Gly_reductase"/>
    <property type="match status" value="1"/>
</dbReference>